<evidence type="ECO:0000256" key="1">
    <source>
        <dbReference type="ARBA" id="ARBA00022801"/>
    </source>
</evidence>
<reference evidence="5" key="1">
    <citation type="journal article" date="2023" name="BMC Genomics">
        <title>Chromosome-level genome assemblies of Cutaneotrichosporon spp. (Trichosporonales, Basidiomycota) reveal imbalanced evolution between nucleotide sequences and chromosome synteny.</title>
        <authorList>
            <person name="Kobayashi Y."/>
            <person name="Kayamori A."/>
            <person name="Aoki K."/>
            <person name="Shiwa Y."/>
            <person name="Matsutani M."/>
            <person name="Fujita N."/>
            <person name="Sugita T."/>
            <person name="Iwasaki W."/>
            <person name="Tanaka N."/>
            <person name="Takashima M."/>
        </authorList>
    </citation>
    <scope>NUCLEOTIDE SEQUENCE</scope>
    <source>
        <strain evidence="5">HIS019</strain>
    </source>
</reference>
<dbReference type="InterPro" id="IPR029033">
    <property type="entry name" value="His_PPase_superfam"/>
</dbReference>
<dbReference type="InterPro" id="IPR013078">
    <property type="entry name" value="His_Pase_superF_clade-1"/>
</dbReference>
<dbReference type="GO" id="GO:0043456">
    <property type="term" value="P:regulation of pentose-phosphate shunt"/>
    <property type="evidence" value="ECO:0007669"/>
    <property type="project" value="TreeGrafter"/>
</dbReference>
<evidence type="ECO:0000313" key="6">
    <source>
        <dbReference type="Proteomes" id="UP001233271"/>
    </source>
</evidence>
<feature type="region of interest" description="Disordered" evidence="4">
    <location>
        <begin position="227"/>
        <end position="254"/>
    </location>
</feature>
<feature type="compositionally biased region" description="Basic and acidic residues" evidence="4">
    <location>
        <begin position="238"/>
        <end position="254"/>
    </location>
</feature>
<keyword evidence="6" id="KW-1185">Reference proteome</keyword>
<protein>
    <recommendedName>
        <fullName evidence="7">Phosphoglycerate mutase-like protein</fullName>
    </recommendedName>
</protein>
<feature type="binding site" evidence="3">
    <location>
        <position position="57"/>
    </location>
    <ligand>
        <name>substrate</name>
    </ligand>
</feature>
<dbReference type="KEGG" id="ccac:CcaHIS019_0606440"/>
<feature type="binding site" evidence="3">
    <location>
        <begin position="7"/>
        <end position="14"/>
    </location>
    <ligand>
        <name>substrate</name>
    </ligand>
</feature>
<organism evidence="5 6">
    <name type="scientific">Cutaneotrichosporon cavernicola</name>
    <dbReference type="NCBI Taxonomy" id="279322"/>
    <lineage>
        <taxon>Eukaryota</taxon>
        <taxon>Fungi</taxon>
        <taxon>Dikarya</taxon>
        <taxon>Basidiomycota</taxon>
        <taxon>Agaricomycotina</taxon>
        <taxon>Tremellomycetes</taxon>
        <taxon>Trichosporonales</taxon>
        <taxon>Trichosporonaceae</taxon>
        <taxon>Cutaneotrichosporon</taxon>
    </lineage>
</organism>
<dbReference type="GO" id="GO:0004331">
    <property type="term" value="F:fructose-2,6-bisphosphate 2-phosphatase activity"/>
    <property type="evidence" value="ECO:0007669"/>
    <property type="project" value="TreeGrafter"/>
</dbReference>
<dbReference type="GO" id="GO:0005829">
    <property type="term" value="C:cytosol"/>
    <property type="evidence" value="ECO:0007669"/>
    <property type="project" value="TreeGrafter"/>
</dbReference>
<evidence type="ECO:0000256" key="3">
    <source>
        <dbReference type="PIRSR" id="PIRSR613078-2"/>
    </source>
</evidence>
<name>A0AA48QYD0_9TREE</name>
<dbReference type="AlphaFoldDB" id="A0AA48QYD0"/>
<gene>
    <name evidence="5" type="ORF">CcaverHIS019_0606440</name>
</gene>
<dbReference type="RefSeq" id="XP_060459450.1">
    <property type="nucleotide sequence ID" value="XM_060603125.1"/>
</dbReference>
<dbReference type="Gene3D" id="3.40.50.1240">
    <property type="entry name" value="Phosphoglycerate mutase-like"/>
    <property type="match status" value="1"/>
</dbReference>
<dbReference type="SUPFAM" id="SSF53254">
    <property type="entry name" value="Phosphoglycerate mutase-like"/>
    <property type="match status" value="1"/>
</dbReference>
<evidence type="ECO:0008006" key="7">
    <source>
        <dbReference type="Google" id="ProtNLM"/>
    </source>
</evidence>
<dbReference type="GeneID" id="85498055"/>
<dbReference type="InterPro" id="IPR051695">
    <property type="entry name" value="Phosphoglycerate_Mutase"/>
</dbReference>
<evidence type="ECO:0000256" key="2">
    <source>
        <dbReference type="PIRSR" id="PIRSR613078-1"/>
    </source>
</evidence>
<dbReference type="Proteomes" id="UP001233271">
    <property type="component" value="Chromosome 6"/>
</dbReference>
<accession>A0AA48QYD0</accession>
<evidence type="ECO:0000313" key="5">
    <source>
        <dbReference type="EMBL" id="BEI94185.1"/>
    </source>
</evidence>
<evidence type="ECO:0000256" key="4">
    <source>
        <dbReference type="SAM" id="MobiDB-lite"/>
    </source>
</evidence>
<dbReference type="EMBL" id="AP028217">
    <property type="protein sequence ID" value="BEI94185.1"/>
    <property type="molecule type" value="Genomic_DNA"/>
</dbReference>
<dbReference type="PANTHER" id="PTHR46517">
    <property type="entry name" value="FRUCTOSE-2,6-BISPHOSPHATASE TIGAR"/>
    <property type="match status" value="1"/>
</dbReference>
<dbReference type="CDD" id="cd07067">
    <property type="entry name" value="HP_PGM_like"/>
    <property type="match status" value="1"/>
</dbReference>
<dbReference type="SMART" id="SM00855">
    <property type="entry name" value="PGAM"/>
    <property type="match status" value="1"/>
</dbReference>
<sequence>MLVYFCRHGQTEYNAQGIIQGNIDVHLNEQGQMEAALLADALQTIPFTEARSSHLTRAFETAQAVVNKHPGLKLVADPGLRERQLGSLEGKRWTPKDGIPADAEQSGVFRARVKEWAEGFFAEHASASTDPSEPEPTVLIVSHGAYLSALLGALLSPPLSFSVARGVDTHKPCLNTSVMRVRANFDGKKWRGEIQSWANVDHMGGREQRLGVSDDLRAQFRKAMGMGASANTNAGEGAEEKATEDEAHHVQVKA</sequence>
<dbReference type="Pfam" id="PF00300">
    <property type="entry name" value="His_Phos_1"/>
    <property type="match status" value="1"/>
</dbReference>
<proteinExistence type="predicted"/>
<dbReference type="GO" id="GO:0045820">
    <property type="term" value="P:negative regulation of glycolytic process"/>
    <property type="evidence" value="ECO:0007669"/>
    <property type="project" value="TreeGrafter"/>
</dbReference>
<keyword evidence="1" id="KW-0378">Hydrolase</keyword>
<feature type="active site" description="Proton donor/acceptor" evidence="2">
    <location>
        <position position="82"/>
    </location>
</feature>
<feature type="active site" description="Tele-phosphohistidine intermediate" evidence="2">
    <location>
        <position position="8"/>
    </location>
</feature>
<dbReference type="PANTHER" id="PTHR46517:SF1">
    <property type="entry name" value="FRUCTOSE-2,6-BISPHOSPHATASE TIGAR"/>
    <property type="match status" value="1"/>
</dbReference>